<dbReference type="InterPro" id="IPR011021">
    <property type="entry name" value="Arrestin-like_N"/>
</dbReference>
<dbReference type="PANTHER" id="PTHR11188">
    <property type="entry name" value="ARRESTIN DOMAIN CONTAINING PROTEIN"/>
    <property type="match status" value="1"/>
</dbReference>
<dbReference type="InterPro" id="IPR014752">
    <property type="entry name" value="Arrestin-like_C"/>
</dbReference>
<name>A0A1R2C065_9CILI</name>
<dbReference type="InterPro" id="IPR050357">
    <property type="entry name" value="Arrestin_domain-protein"/>
</dbReference>
<dbReference type="Proteomes" id="UP000187209">
    <property type="component" value="Unassembled WGS sequence"/>
</dbReference>
<comment type="caution">
    <text evidence="2">The sequence shown here is derived from an EMBL/GenBank/DDBJ whole genome shotgun (WGS) entry which is preliminary data.</text>
</comment>
<proteinExistence type="predicted"/>
<organism evidence="2 3">
    <name type="scientific">Stentor coeruleus</name>
    <dbReference type="NCBI Taxonomy" id="5963"/>
    <lineage>
        <taxon>Eukaryota</taxon>
        <taxon>Sar</taxon>
        <taxon>Alveolata</taxon>
        <taxon>Ciliophora</taxon>
        <taxon>Postciliodesmatophora</taxon>
        <taxon>Heterotrichea</taxon>
        <taxon>Heterotrichida</taxon>
        <taxon>Stentoridae</taxon>
        <taxon>Stentor</taxon>
    </lineage>
</organism>
<feature type="domain" description="Arrestin-like N-terminal" evidence="1">
    <location>
        <begin position="16"/>
        <end position="144"/>
    </location>
</feature>
<dbReference type="GO" id="GO:0015031">
    <property type="term" value="P:protein transport"/>
    <property type="evidence" value="ECO:0007669"/>
    <property type="project" value="TreeGrafter"/>
</dbReference>
<sequence>MGAKSVKPESVKIAGEVYFEMPKYIYYTGESIEGDICFTAIEELPPSVLEFQFKGKETTSTGKCFSVPVRLARDFYIGEVYACRVPFNLMRWDNPIAPGKYTIPFSYSIQEILPGSFNFTQGRNQARIYYSMHAKLINRNSVIKGKTEIRIINSTKEVPVNIDITENIQIFSWNCQPLGFIGLRFLALKDLYYTDESINFCLEIDNSKGNLMVEGVLHELIVEVTLLNNLLKTKTVKKCVYNHYTNVMLLPRQKCIQDQAVKLTIPLEEIEGILIDLHSVWSSLIQTNFYIKVAAHTEKKFGFHSNFPELSAVVKILPVIHCEPSMPEILEPKFLLDKKSKNDKNDKKLLQDYIKMFENAEDANCESFYTDDSGEIENPKLYRNNNDTDHIANKYWFN</sequence>
<evidence type="ECO:0000313" key="2">
    <source>
        <dbReference type="EMBL" id="OMJ82325.1"/>
    </source>
</evidence>
<protein>
    <recommendedName>
        <fullName evidence="1">Arrestin-like N-terminal domain-containing protein</fullName>
    </recommendedName>
</protein>
<accession>A0A1R2C065</accession>
<dbReference type="PANTHER" id="PTHR11188:SF17">
    <property type="entry name" value="FI21816P1"/>
    <property type="match status" value="1"/>
</dbReference>
<evidence type="ECO:0000259" key="1">
    <source>
        <dbReference type="Pfam" id="PF00339"/>
    </source>
</evidence>
<dbReference type="EMBL" id="MPUH01000344">
    <property type="protein sequence ID" value="OMJ82325.1"/>
    <property type="molecule type" value="Genomic_DNA"/>
</dbReference>
<keyword evidence="3" id="KW-1185">Reference proteome</keyword>
<dbReference type="GO" id="GO:0005737">
    <property type="term" value="C:cytoplasm"/>
    <property type="evidence" value="ECO:0007669"/>
    <property type="project" value="TreeGrafter"/>
</dbReference>
<gene>
    <name evidence="2" type="ORF">SteCoe_16984</name>
</gene>
<dbReference type="Pfam" id="PF00339">
    <property type="entry name" value="Arrestin_N"/>
    <property type="match status" value="1"/>
</dbReference>
<dbReference type="Gene3D" id="2.60.40.640">
    <property type="match status" value="1"/>
</dbReference>
<dbReference type="AlphaFoldDB" id="A0A1R2C065"/>
<reference evidence="2 3" key="1">
    <citation type="submission" date="2016-11" db="EMBL/GenBank/DDBJ databases">
        <title>The macronuclear genome of Stentor coeruleus: a giant cell with tiny introns.</title>
        <authorList>
            <person name="Slabodnick M."/>
            <person name="Ruby J.G."/>
            <person name="Reiff S.B."/>
            <person name="Swart E.C."/>
            <person name="Gosai S."/>
            <person name="Prabakaran S."/>
            <person name="Witkowska E."/>
            <person name="Larue G.E."/>
            <person name="Fisher S."/>
            <person name="Freeman R.M."/>
            <person name="Gunawardena J."/>
            <person name="Chu W."/>
            <person name="Stover N.A."/>
            <person name="Gregory B.D."/>
            <person name="Nowacki M."/>
            <person name="Derisi J."/>
            <person name="Roy S.W."/>
            <person name="Marshall W.F."/>
            <person name="Sood P."/>
        </authorList>
    </citation>
    <scope>NUCLEOTIDE SEQUENCE [LARGE SCALE GENOMIC DNA]</scope>
    <source>
        <strain evidence="2">WM001</strain>
    </source>
</reference>
<evidence type="ECO:0000313" key="3">
    <source>
        <dbReference type="Proteomes" id="UP000187209"/>
    </source>
</evidence>
<dbReference type="OrthoDB" id="289830at2759"/>